<sequence>MLFQKSNPTLGWLATPRRNRATVVPPTVPGFVDNMRAVGVEDSLVHVEELDLSVQKYHYNFPTFRRTWPDEPVPVPLPRPRVLKLTRVGCLWLPLATHVHSLVSLEVHHDGSGERTTAPICKLLQENPLLEKVTLHFTPNGPPRADRRRRPRLVNGLHLPTLETLRLRAAPEIVDRVLSALVGTLHGLTELSVEPLPTLFPILARALLQARGLQSLCIAGGAQHANAVAEILGAPPAELYARYGCTDLVPARHAVTCPALASLDRTRDYLGETHGMSDRQPSGLIDFETQVY</sequence>
<gene>
    <name evidence="1" type="ORF">BV25DRAFT_1921240</name>
</gene>
<dbReference type="EMBL" id="MU277271">
    <property type="protein sequence ID" value="KAI0056082.1"/>
    <property type="molecule type" value="Genomic_DNA"/>
</dbReference>
<proteinExistence type="predicted"/>
<evidence type="ECO:0000313" key="1">
    <source>
        <dbReference type="EMBL" id="KAI0056082.1"/>
    </source>
</evidence>
<protein>
    <submittedName>
        <fullName evidence="1">Uncharacterized protein</fullName>
    </submittedName>
</protein>
<keyword evidence="2" id="KW-1185">Reference proteome</keyword>
<accession>A0ACB8SIM6</accession>
<name>A0ACB8SIM6_9AGAM</name>
<comment type="caution">
    <text evidence="1">The sequence shown here is derived from an EMBL/GenBank/DDBJ whole genome shotgun (WGS) entry which is preliminary data.</text>
</comment>
<evidence type="ECO:0000313" key="2">
    <source>
        <dbReference type="Proteomes" id="UP000814140"/>
    </source>
</evidence>
<reference evidence="1" key="1">
    <citation type="submission" date="2021-03" db="EMBL/GenBank/DDBJ databases">
        <authorList>
            <consortium name="DOE Joint Genome Institute"/>
            <person name="Ahrendt S."/>
            <person name="Looney B.P."/>
            <person name="Miyauchi S."/>
            <person name="Morin E."/>
            <person name="Drula E."/>
            <person name="Courty P.E."/>
            <person name="Chicoki N."/>
            <person name="Fauchery L."/>
            <person name="Kohler A."/>
            <person name="Kuo A."/>
            <person name="Labutti K."/>
            <person name="Pangilinan J."/>
            <person name="Lipzen A."/>
            <person name="Riley R."/>
            <person name="Andreopoulos W."/>
            <person name="He G."/>
            <person name="Johnson J."/>
            <person name="Barry K.W."/>
            <person name="Grigoriev I.V."/>
            <person name="Nagy L."/>
            <person name="Hibbett D."/>
            <person name="Henrissat B."/>
            <person name="Matheny P.B."/>
            <person name="Labbe J."/>
            <person name="Martin F."/>
        </authorList>
    </citation>
    <scope>NUCLEOTIDE SEQUENCE</scope>
    <source>
        <strain evidence="1">HHB10654</strain>
    </source>
</reference>
<organism evidence="1 2">
    <name type="scientific">Artomyces pyxidatus</name>
    <dbReference type="NCBI Taxonomy" id="48021"/>
    <lineage>
        <taxon>Eukaryota</taxon>
        <taxon>Fungi</taxon>
        <taxon>Dikarya</taxon>
        <taxon>Basidiomycota</taxon>
        <taxon>Agaricomycotina</taxon>
        <taxon>Agaricomycetes</taxon>
        <taxon>Russulales</taxon>
        <taxon>Auriscalpiaceae</taxon>
        <taxon>Artomyces</taxon>
    </lineage>
</organism>
<dbReference type="Proteomes" id="UP000814140">
    <property type="component" value="Unassembled WGS sequence"/>
</dbReference>
<reference evidence="1" key="2">
    <citation type="journal article" date="2022" name="New Phytol.">
        <title>Evolutionary transition to the ectomycorrhizal habit in the genomes of a hyperdiverse lineage of mushroom-forming fungi.</title>
        <authorList>
            <person name="Looney B."/>
            <person name="Miyauchi S."/>
            <person name="Morin E."/>
            <person name="Drula E."/>
            <person name="Courty P.E."/>
            <person name="Kohler A."/>
            <person name="Kuo A."/>
            <person name="LaButti K."/>
            <person name="Pangilinan J."/>
            <person name="Lipzen A."/>
            <person name="Riley R."/>
            <person name="Andreopoulos W."/>
            <person name="He G."/>
            <person name="Johnson J."/>
            <person name="Nolan M."/>
            <person name="Tritt A."/>
            <person name="Barry K.W."/>
            <person name="Grigoriev I.V."/>
            <person name="Nagy L.G."/>
            <person name="Hibbett D."/>
            <person name="Henrissat B."/>
            <person name="Matheny P.B."/>
            <person name="Labbe J."/>
            <person name="Martin F.M."/>
        </authorList>
    </citation>
    <scope>NUCLEOTIDE SEQUENCE</scope>
    <source>
        <strain evidence="1">HHB10654</strain>
    </source>
</reference>